<dbReference type="OrthoDB" id="2990196at2"/>
<reference evidence="1 2" key="1">
    <citation type="submission" date="2015-12" db="EMBL/GenBank/DDBJ databases">
        <title>Streptococcus penaeicida sp. nov.</title>
        <authorList>
            <person name="Gomez-Gil B."/>
            <person name="Morales-Covarrubias M."/>
        </authorList>
    </citation>
    <scope>NUCLEOTIDE SEQUENCE [LARGE SCALE GENOMIC DNA]</scope>
    <source>
        <strain evidence="1 2">CAIM 1838</strain>
    </source>
</reference>
<dbReference type="AlphaFoldDB" id="A0A2N8LDD5"/>
<dbReference type="Proteomes" id="UP000235963">
    <property type="component" value="Unassembled WGS sequence"/>
</dbReference>
<dbReference type="RefSeq" id="WP_102776997.1">
    <property type="nucleotide sequence ID" value="NZ_CBCSGP010000008.1"/>
</dbReference>
<evidence type="ECO:0000313" key="2">
    <source>
        <dbReference type="Proteomes" id="UP000235963"/>
    </source>
</evidence>
<dbReference type="InterPro" id="IPR003718">
    <property type="entry name" value="OsmC/Ohr_fam"/>
</dbReference>
<protein>
    <submittedName>
        <fullName evidence="1">Peroxiredoxin</fullName>
    </submittedName>
</protein>
<dbReference type="InterPro" id="IPR036102">
    <property type="entry name" value="OsmC/Ohrsf"/>
</dbReference>
<keyword evidence="2" id="KW-1185">Reference proteome</keyword>
<proteinExistence type="predicted"/>
<dbReference type="EMBL" id="LOCM01000011">
    <property type="protein sequence ID" value="PND48170.1"/>
    <property type="molecule type" value="Genomic_DNA"/>
</dbReference>
<accession>A0A2N8LDD5</accession>
<dbReference type="SUPFAM" id="SSF82784">
    <property type="entry name" value="OsmC-like"/>
    <property type="match status" value="1"/>
</dbReference>
<gene>
    <name evidence="1" type="ORF">AT575_02375</name>
</gene>
<evidence type="ECO:0000313" key="1">
    <source>
        <dbReference type="EMBL" id="PND48170.1"/>
    </source>
</evidence>
<organism evidence="1 2">
    <name type="scientific">Streptococcus penaeicida</name>
    <dbReference type="NCBI Taxonomy" id="1765960"/>
    <lineage>
        <taxon>Bacteria</taxon>
        <taxon>Bacillati</taxon>
        <taxon>Bacillota</taxon>
        <taxon>Bacilli</taxon>
        <taxon>Lactobacillales</taxon>
        <taxon>Streptococcaceae</taxon>
        <taxon>Streptococcus</taxon>
    </lineage>
</organism>
<name>A0A2N8LDD5_9STRE</name>
<dbReference type="Gene3D" id="3.30.300.20">
    <property type="match status" value="1"/>
</dbReference>
<dbReference type="Pfam" id="PF02566">
    <property type="entry name" value="OsmC"/>
    <property type="match status" value="1"/>
</dbReference>
<comment type="caution">
    <text evidence="1">The sequence shown here is derived from an EMBL/GenBank/DDBJ whole genome shotgun (WGS) entry which is preliminary data.</text>
</comment>
<sequence>MYQTEISGHYLYHTTSKGYGTPVELFGVTEDGETPMSLLNIALASCVTMCIQSYFNLYHKISEMPLKVDATYENRAFTLNVYLENEFTPEEEAKVLKFVKSKCRVSQLLAENVEIQIKFFTSNC</sequence>
<dbReference type="InterPro" id="IPR015946">
    <property type="entry name" value="KH_dom-like_a/b"/>
</dbReference>